<reference evidence="1 2" key="1">
    <citation type="submission" date="2018-09" db="EMBL/GenBank/DDBJ databases">
        <title>Genomic Encyclopedia of Type Strains, Phase III (KMG-III): the genomes of soil and plant-associated and newly described type strains.</title>
        <authorList>
            <person name="Whitman W."/>
        </authorList>
    </citation>
    <scope>NUCLEOTIDE SEQUENCE [LARGE SCALE GENOMIC DNA]</scope>
    <source>
        <strain evidence="1 2">CECT 7938</strain>
    </source>
</reference>
<accession>A0A420BLF9</accession>
<evidence type="ECO:0000313" key="1">
    <source>
        <dbReference type="EMBL" id="RKE57579.1"/>
    </source>
</evidence>
<sequence length="210" mass="23894">MEKIKNIVLDYGNVIFMIDFVKLKVAFTQLGIENVDEVFGHHGQSALFDDFDKGKIDAKEFRDGIREVTKNPALTDTEIDGAWNSLLIGVPKGYHELLLQLKDKYRTFLLSNNNAIHYAYCMNDIQEKYGVADNDGFFEKTYYSHLVGMRKPDAEIFELVMTEQQLNPAETLFVDDSPQHLAAAKQLGWHTALCTKEKPLQSILAEFGLL</sequence>
<evidence type="ECO:0000313" key="2">
    <source>
        <dbReference type="Proteomes" id="UP000286246"/>
    </source>
</evidence>
<dbReference type="Proteomes" id="UP000286246">
    <property type="component" value="Unassembled WGS sequence"/>
</dbReference>
<dbReference type="NCBIfam" id="TIGR01509">
    <property type="entry name" value="HAD-SF-IA-v3"/>
    <property type="match status" value="1"/>
</dbReference>
<dbReference type="Gene3D" id="1.10.150.240">
    <property type="entry name" value="Putative phosphatase, domain 2"/>
    <property type="match status" value="1"/>
</dbReference>
<dbReference type="PANTHER" id="PTHR43611">
    <property type="entry name" value="ALPHA-D-GLUCOSE 1-PHOSPHATE PHOSPHATASE"/>
    <property type="match status" value="1"/>
</dbReference>
<keyword evidence="1" id="KW-0378">Hydrolase</keyword>
<gene>
    <name evidence="1" type="ORF">DFQ12_2469</name>
</gene>
<dbReference type="GO" id="GO:0016787">
    <property type="term" value="F:hydrolase activity"/>
    <property type="evidence" value="ECO:0007669"/>
    <property type="project" value="UniProtKB-KW"/>
</dbReference>
<dbReference type="InterPro" id="IPR006439">
    <property type="entry name" value="HAD-SF_hydro_IA"/>
</dbReference>
<dbReference type="SFLD" id="SFLDS00003">
    <property type="entry name" value="Haloacid_Dehalogenase"/>
    <property type="match status" value="1"/>
</dbReference>
<dbReference type="InterPro" id="IPR036412">
    <property type="entry name" value="HAD-like_sf"/>
</dbReference>
<dbReference type="EMBL" id="RAPY01000001">
    <property type="protein sequence ID" value="RKE57579.1"/>
    <property type="molecule type" value="Genomic_DNA"/>
</dbReference>
<keyword evidence="2" id="KW-1185">Reference proteome</keyword>
<protein>
    <submittedName>
        <fullName evidence="1">Putative hydrolase of the HAD superfamily</fullName>
    </submittedName>
</protein>
<proteinExistence type="predicted"/>
<organism evidence="1 2">
    <name type="scientific">Sphingobacterium detergens</name>
    <dbReference type="NCBI Taxonomy" id="1145106"/>
    <lineage>
        <taxon>Bacteria</taxon>
        <taxon>Pseudomonadati</taxon>
        <taxon>Bacteroidota</taxon>
        <taxon>Sphingobacteriia</taxon>
        <taxon>Sphingobacteriales</taxon>
        <taxon>Sphingobacteriaceae</taxon>
        <taxon>Sphingobacterium</taxon>
    </lineage>
</organism>
<name>A0A420BLF9_SPHD1</name>
<dbReference type="AlphaFoldDB" id="A0A420BLF9"/>
<dbReference type="RefSeq" id="WP_208642512.1">
    <property type="nucleotide sequence ID" value="NZ_RAPY01000001.1"/>
</dbReference>
<comment type="caution">
    <text evidence="1">The sequence shown here is derived from an EMBL/GenBank/DDBJ whole genome shotgun (WGS) entry which is preliminary data.</text>
</comment>
<dbReference type="Gene3D" id="3.40.50.1000">
    <property type="entry name" value="HAD superfamily/HAD-like"/>
    <property type="match status" value="1"/>
</dbReference>
<dbReference type="PANTHER" id="PTHR43611:SF3">
    <property type="entry name" value="FLAVIN MONONUCLEOTIDE HYDROLASE 1, CHLOROPLATIC"/>
    <property type="match status" value="1"/>
</dbReference>
<dbReference type="InterPro" id="IPR023214">
    <property type="entry name" value="HAD_sf"/>
</dbReference>
<dbReference type="CDD" id="cd02603">
    <property type="entry name" value="HAD_sEH-N_like"/>
    <property type="match status" value="1"/>
</dbReference>
<dbReference type="Pfam" id="PF00702">
    <property type="entry name" value="Hydrolase"/>
    <property type="match status" value="1"/>
</dbReference>
<dbReference type="SUPFAM" id="SSF56784">
    <property type="entry name" value="HAD-like"/>
    <property type="match status" value="1"/>
</dbReference>
<dbReference type="SFLD" id="SFLDG01129">
    <property type="entry name" value="C1.5:_HAD__Beta-PGM__Phosphata"/>
    <property type="match status" value="1"/>
</dbReference>
<dbReference type="InterPro" id="IPR023198">
    <property type="entry name" value="PGP-like_dom2"/>
</dbReference>